<dbReference type="OrthoDB" id="8891769at2"/>
<dbReference type="RefSeq" id="WP_073586348.1">
    <property type="nucleotide sequence ID" value="NZ_AP024897.1"/>
</dbReference>
<sequence length="206" mass="22809">MMTHIKFINKSMNRNLPQVFITANNEISAFNSLVDGIAWRVIKKIGRGSIANFYFDTDFTIRAGWDNGVNLTRLLPAIPGKKYEVTQDDTGVVLEEMGNSADQNIIELVNNICVDNGLLAQLYNDNKIIMGKKIVGYKQSAVFKPARKLYWGLASEICEGKGLASESAILNTSDLFELDLDGVSEVLVSLNGNARGGYYFQVESRS</sequence>
<accession>A0A1M7Z1R5</accession>
<dbReference type="STRING" id="1117707.VQ7734_04682"/>
<keyword evidence="2" id="KW-1185">Reference proteome</keyword>
<organism evidence="1 2">
    <name type="scientific">Vibrio quintilis</name>
    <dbReference type="NCBI Taxonomy" id="1117707"/>
    <lineage>
        <taxon>Bacteria</taxon>
        <taxon>Pseudomonadati</taxon>
        <taxon>Pseudomonadota</taxon>
        <taxon>Gammaproteobacteria</taxon>
        <taxon>Vibrionales</taxon>
        <taxon>Vibrionaceae</taxon>
        <taxon>Vibrio</taxon>
    </lineage>
</organism>
<gene>
    <name evidence="1" type="ORF">VQ7734_04682</name>
</gene>
<dbReference type="EMBL" id="FRFG01000084">
    <property type="protein sequence ID" value="SHO58907.1"/>
    <property type="molecule type" value="Genomic_DNA"/>
</dbReference>
<protein>
    <submittedName>
        <fullName evidence="1">Uncharacterized protein</fullName>
    </submittedName>
</protein>
<reference evidence="2" key="1">
    <citation type="submission" date="2016-12" db="EMBL/GenBank/DDBJ databases">
        <authorList>
            <person name="Rodrigo-Torres L."/>
            <person name="Arahal R.D."/>
            <person name="Lucena T."/>
        </authorList>
    </citation>
    <scope>NUCLEOTIDE SEQUENCE [LARGE SCALE GENOMIC DNA]</scope>
</reference>
<evidence type="ECO:0000313" key="1">
    <source>
        <dbReference type="EMBL" id="SHO58907.1"/>
    </source>
</evidence>
<dbReference type="Proteomes" id="UP000184600">
    <property type="component" value="Unassembled WGS sequence"/>
</dbReference>
<name>A0A1M7Z1R5_9VIBR</name>
<proteinExistence type="predicted"/>
<evidence type="ECO:0000313" key="2">
    <source>
        <dbReference type="Proteomes" id="UP000184600"/>
    </source>
</evidence>
<dbReference type="AlphaFoldDB" id="A0A1M7Z1R5"/>